<accession>A0A9X1P339</accession>
<dbReference type="GO" id="GO:0016787">
    <property type="term" value="F:hydrolase activity"/>
    <property type="evidence" value="ECO:0007669"/>
    <property type="project" value="UniProtKB-KW"/>
</dbReference>
<keyword evidence="8" id="KW-0800">Toxin</keyword>
<gene>
    <name evidence="8" type="primary">vapC</name>
    <name evidence="10" type="ORF">LZD57_10415</name>
</gene>
<evidence type="ECO:0000256" key="1">
    <source>
        <dbReference type="ARBA" id="ARBA00001946"/>
    </source>
</evidence>
<sequence>MIVVDSSALFSLVAGEADASNFARIMLTNEIAMSAATRLEVDIVVHGRLGRDGTVRLTEILREVDLKIVSFTEAHTAIAAEAYRKYGRGSGSPAKLNFGDCFSYALARSLDVPLLFKGDDFSATDVTAALSA</sequence>
<evidence type="ECO:0000256" key="4">
    <source>
        <dbReference type="ARBA" id="ARBA00022723"/>
    </source>
</evidence>
<comment type="caution">
    <text evidence="10">The sequence shown here is derived from an EMBL/GenBank/DDBJ whole genome shotgun (WGS) entry which is preliminary data.</text>
</comment>
<dbReference type="GO" id="GO:0004540">
    <property type="term" value="F:RNA nuclease activity"/>
    <property type="evidence" value="ECO:0007669"/>
    <property type="project" value="InterPro"/>
</dbReference>
<comment type="function">
    <text evidence="8">Toxic component of a toxin-antitoxin (TA) system. An RNase.</text>
</comment>
<dbReference type="CDD" id="cd09871">
    <property type="entry name" value="PIN_MtVapC28-VapC30-like"/>
    <property type="match status" value="1"/>
</dbReference>
<feature type="binding site" evidence="8">
    <location>
        <position position="100"/>
    </location>
    <ligand>
        <name>Mg(2+)</name>
        <dbReference type="ChEBI" id="CHEBI:18420"/>
    </ligand>
</feature>
<organism evidence="10 11">
    <name type="scientific">Jiella avicenniae</name>
    <dbReference type="NCBI Taxonomy" id="2907202"/>
    <lineage>
        <taxon>Bacteria</taxon>
        <taxon>Pseudomonadati</taxon>
        <taxon>Pseudomonadota</taxon>
        <taxon>Alphaproteobacteria</taxon>
        <taxon>Hyphomicrobiales</taxon>
        <taxon>Aurantimonadaceae</taxon>
        <taxon>Jiella</taxon>
    </lineage>
</organism>
<comment type="similarity">
    <text evidence="7 8">Belongs to the PINc/VapC protein family.</text>
</comment>
<evidence type="ECO:0000313" key="11">
    <source>
        <dbReference type="Proteomes" id="UP001139035"/>
    </source>
</evidence>
<dbReference type="GO" id="GO:0090729">
    <property type="term" value="F:toxin activity"/>
    <property type="evidence" value="ECO:0007669"/>
    <property type="project" value="UniProtKB-KW"/>
</dbReference>
<dbReference type="InterPro" id="IPR022907">
    <property type="entry name" value="VapC_family"/>
</dbReference>
<dbReference type="AlphaFoldDB" id="A0A9X1P339"/>
<evidence type="ECO:0000256" key="5">
    <source>
        <dbReference type="ARBA" id="ARBA00022801"/>
    </source>
</evidence>
<keyword evidence="3 8" id="KW-0540">Nuclease</keyword>
<dbReference type="HAMAP" id="MF_00265">
    <property type="entry name" value="VapC_Nob1"/>
    <property type="match status" value="1"/>
</dbReference>
<evidence type="ECO:0000256" key="6">
    <source>
        <dbReference type="ARBA" id="ARBA00022842"/>
    </source>
</evidence>
<evidence type="ECO:0000256" key="8">
    <source>
        <dbReference type="HAMAP-Rule" id="MF_00265"/>
    </source>
</evidence>
<dbReference type="EMBL" id="JAJUWU010000009">
    <property type="protein sequence ID" value="MCE7028401.1"/>
    <property type="molecule type" value="Genomic_DNA"/>
</dbReference>
<dbReference type="PANTHER" id="PTHR33653">
    <property type="entry name" value="RIBONUCLEASE VAPC2"/>
    <property type="match status" value="1"/>
</dbReference>
<feature type="binding site" evidence="8">
    <location>
        <position position="5"/>
    </location>
    <ligand>
        <name>Mg(2+)</name>
        <dbReference type="ChEBI" id="CHEBI:18420"/>
    </ligand>
</feature>
<dbReference type="PANTHER" id="PTHR33653:SF1">
    <property type="entry name" value="RIBONUCLEASE VAPC2"/>
    <property type="match status" value="1"/>
</dbReference>
<dbReference type="Gene3D" id="3.40.50.1010">
    <property type="entry name" value="5'-nuclease"/>
    <property type="match status" value="1"/>
</dbReference>
<feature type="domain" description="PIN" evidence="9">
    <location>
        <begin position="2"/>
        <end position="125"/>
    </location>
</feature>
<dbReference type="SUPFAM" id="SSF88723">
    <property type="entry name" value="PIN domain-like"/>
    <property type="match status" value="1"/>
</dbReference>
<keyword evidence="6 8" id="KW-0460">Magnesium</keyword>
<reference evidence="10" key="1">
    <citation type="submission" date="2022-01" db="EMBL/GenBank/DDBJ databases">
        <title>Jiella avicenniae sp. nov., a novel endophytic bacterium isolated from bark of Avicennia marina.</title>
        <authorList>
            <person name="Tuo L."/>
        </authorList>
    </citation>
    <scope>NUCLEOTIDE SEQUENCE</scope>
    <source>
        <strain evidence="10">CBK1P-4</strain>
    </source>
</reference>
<dbReference type="RefSeq" id="WP_233719559.1">
    <property type="nucleotide sequence ID" value="NZ_JAJUWU010000009.1"/>
</dbReference>
<dbReference type="Pfam" id="PF01850">
    <property type="entry name" value="PIN"/>
    <property type="match status" value="1"/>
</dbReference>
<keyword evidence="5 8" id="KW-0378">Hydrolase</keyword>
<keyword evidence="11" id="KW-1185">Reference proteome</keyword>
<keyword evidence="4 8" id="KW-0479">Metal-binding</keyword>
<evidence type="ECO:0000313" key="10">
    <source>
        <dbReference type="EMBL" id="MCE7028401.1"/>
    </source>
</evidence>
<evidence type="ECO:0000259" key="9">
    <source>
        <dbReference type="Pfam" id="PF01850"/>
    </source>
</evidence>
<protein>
    <recommendedName>
        <fullName evidence="8">Ribonuclease VapC</fullName>
        <shortName evidence="8">RNase VapC</shortName>
        <ecNumber evidence="8">3.1.-.-</ecNumber>
    </recommendedName>
    <alternativeName>
        <fullName evidence="8">Toxin VapC</fullName>
    </alternativeName>
</protein>
<proteinExistence type="inferred from homology"/>
<dbReference type="InterPro" id="IPR029060">
    <property type="entry name" value="PIN-like_dom_sf"/>
</dbReference>
<dbReference type="InterPro" id="IPR050556">
    <property type="entry name" value="Type_II_TA_system_RNase"/>
</dbReference>
<evidence type="ECO:0000256" key="7">
    <source>
        <dbReference type="ARBA" id="ARBA00038093"/>
    </source>
</evidence>
<keyword evidence="2 8" id="KW-1277">Toxin-antitoxin system</keyword>
<comment type="cofactor">
    <cofactor evidence="1 8">
        <name>Mg(2+)</name>
        <dbReference type="ChEBI" id="CHEBI:18420"/>
    </cofactor>
</comment>
<dbReference type="EC" id="3.1.-.-" evidence="8"/>
<evidence type="ECO:0000256" key="3">
    <source>
        <dbReference type="ARBA" id="ARBA00022722"/>
    </source>
</evidence>
<dbReference type="InterPro" id="IPR002716">
    <property type="entry name" value="PIN_dom"/>
</dbReference>
<dbReference type="GO" id="GO:0000287">
    <property type="term" value="F:magnesium ion binding"/>
    <property type="evidence" value="ECO:0007669"/>
    <property type="project" value="UniProtKB-UniRule"/>
</dbReference>
<name>A0A9X1P339_9HYPH</name>
<dbReference type="Proteomes" id="UP001139035">
    <property type="component" value="Unassembled WGS sequence"/>
</dbReference>
<evidence type="ECO:0000256" key="2">
    <source>
        <dbReference type="ARBA" id="ARBA00022649"/>
    </source>
</evidence>